<dbReference type="Gene3D" id="3.40.718.10">
    <property type="entry name" value="Isopropylmalate Dehydrogenase"/>
    <property type="match status" value="1"/>
</dbReference>
<dbReference type="InterPro" id="IPR002505">
    <property type="entry name" value="PTA_PTB"/>
</dbReference>
<keyword evidence="2" id="KW-0808">Transferase</keyword>
<dbReference type="OrthoDB" id="9774179at2"/>
<reference evidence="5" key="1">
    <citation type="submission" date="2022-07" db="EMBL/GenBank/DDBJ databases">
        <title>Enhanced cultured diversity of the mouse gut microbiota enables custom-made synthetic communities.</title>
        <authorList>
            <person name="Afrizal A."/>
        </authorList>
    </citation>
    <scope>NUCLEOTIDE SEQUENCE</scope>
    <source>
        <strain evidence="5">DSM 29482</strain>
    </source>
</reference>
<dbReference type="Proteomes" id="UP001142078">
    <property type="component" value="Unassembled WGS sequence"/>
</dbReference>
<dbReference type="GO" id="GO:0016746">
    <property type="term" value="F:acyltransferase activity"/>
    <property type="evidence" value="ECO:0007669"/>
    <property type="project" value="UniProtKB-KW"/>
</dbReference>
<gene>
    <name evidence="5" type="ORF">NSA23_09400</name>
</gene>
<dbReference type="NCBIfam" id="NF006045">
    <property type="entry name" value="PRK08190.1"/>
    <property type="match status" value="1"/>
</dbReference>
<comment type="caution">
    <text evidence="5">The sequence shown here is derived from an EMBL/GenBank/DDBJ whole genome shotgun (WGS) entry which is preliminary data.</text>
</comment>
<dbReference type="AlphaFoldDB" id="A0A9X2MII2"/>
<accession>A0A9X2MII2</accession>
<sequence>MVIKNFDELIEKVCSFENKKKVAVVAAHDEHTLEAVFKARENNIVDPILIGDKAEINEILSKNNYFLNDEYILDIKNESDAAYKAVELVNTNKADFIMKGKIQTADLLKAVVDKEKGFRTDRLMSHFVIQEIPSYHKLLVTTDGGMVMYPGLEEKKQIIQNAVDTLISIGYEKPKVAVLAAVEKVNPKMPEAIDAAELKKMNEAGEIQNCIIEGPISYDLAMNKESATIKGFNSPVAGDADILVTPNITAGNILGKCLIYSANSKMAGFIVGAKVPIVLTSRGSSSEEKYLSLVLSAAAS</sequence>
<evidence type="ECO:0000256" key="3">
    <source>
        <dbReference type="ARBA" id="ARBA00023315"/>
    </source>
</evidence>
<name>A0A9X2MII2_9FIRM</name>
<dbReference type="SUPFAM" id="SSF53659">
    <property type="entry name" value="Isocitrate/Isopropylmalate dehydrogenase-like"/>
    <property type="match status" value="1"/>
</dbReference>
<comment type="similarity">
    <text evidence="1">Belongs to the phosphate acetyltransferase and butyryltransferase family.</text>
</comment>
<dbReference type="Pfam" id="PF01515">
    <property type="entry name" value="PTA_PTB"/>
    <property type="match status" value="1"/>
</dbReference>
<evidence type="ECO:0000259" key="4">
    <source>
        <dbReference type="Pfam" id="PF01515"/>
    </source>
</evidence>
<dbReference type="PIRSF" id="PIRSF000428">
    <property type="entry name" value="P_Ac_trans"/>
    <property type="match status" value="1"/>
</dbReference>
<proteinExistence type="inferred from homology"/>
<dbReference type="PANTHER" id="PTHR43356:SF2">
    <property type="entry name" value="PHOSPHATE ACETYLTRANSFERASE"/>
    <property type="match status" value="1"/>
</dbReference>
<dbReference type="InterPro" id="IPR050500">
    <property type="entry name" value="Phos_Acetyltrans/Butyryltrans"/>
</dbReference>
<protein>
    <submittedName>
        <fullName evidence="5">Bifunctional enoyl-CoA hydratase/phosphate acetyltransferase</fullName>
    </submittedName>
</protein>
<dbReference type="PANTHER" id="PTHR43356">
    <property type="entry name" value="PHOSPHATE ACETYLTRANSFERASE"/>
    <property type="match status" value="1"/>
</dbReference>
<dbReference type="EMBL" id="JANJZL010000005">
    <property type="protein sequence ID" value="MCR2044334.1"/>
    <property type="molecule type" value="Genomic_DNA"/>
</dbReference>
<evidence type="ECO:0000256" key="1">
    <source>
        <dbReference type="ARBA" id="ARBA00005656"/>
    </source>
</evidence>
<keyword evidence="6" id="KW-1185">Reference proteome</keyword>
<feature type="domain" description="Phosphate acetyl/butaryl transferase" evidence="4">
    <location>
        <begin position="79"/>
        <end position="295"/>
    </location>
</feature>
<organism evidence="5 6">
    <name type="scientific">Anaerosalibacter massiliensis</name>
    <dbReference type="NCBI Taxonomy" id="1347392"/>
    <lineage>
        <taxon>Bacteria</taxon>
        <taxon>Bacillati</taxon>
        <taxon>Bacillota</taxon>
        <taxon>Tissierellia</taxon>
        <taxon>Tissierellales</taxon>
        <taxon>Sporanaerobacteraceae</taxon>
        <taxon>Anaerosalibacter</taxon>
    </lineage>
</organism>
<dbReference type="RefSeq" id="WP_042679304.1">
    <property type="nucleotide sequence ID" value="NZ_CABKTM010000012.1"/>
</dbReference>
<dbReference type="InterPro" id="IPR012147">
    <property type="entry name" value="P_Ac_Bu_trans"/>
</dbReference>
<evidence type="ECO:0000256" key="2">
    <source>
        <dbReference type="ARBA" id="ARBA00022679"/>
    </source>
</evidence>
<keyword evidence="3" id="KW-0012">Acyltransferase</keyword>
<evidence type="ECO:0000313" key="5">
    <source>
        <dbReference type="EMBL" id="MCR2044334.1"/>
    </source>
</evidence>
<evidence type="ECO:0000313" key="6">
    <source>
        <dbReference type="Proteomes" id="UP001142078"/>
    </source>
</evidence>